<keyword evidence="1" id="KW-0812">Transmembrane</keyword>
<feature type="transmembrane region" description="Helical" evidence="1">
    <location>
        <begin position="627"/>
        <end position="644"/>
    </location>
</feature>
<gene>
    <name evidence="2" type="ORF">SDC9_84356</name>
</gene>
<accession>A0A644ZAN2</accession>
<dbReference type="EMBL" id="VSSQ01008048">
    <property type="protein sequence ID" value="MPM37737.1"/>
    <property type="molecule type" value="Genomic_DNA"/>
</dbReference>
<feature type="transmembrane region" description="Helical" evidence="1">
    <location>
        <begin position="212"/>
        <end position="231"/>
    </location>
</feature>
<keyword evidence="1" id="KW-0472">Membrane</keyword>
<organism evidence="2">
    <name type="scientific">bioreactor metagenome</name>
    <dbReference type="NCBI Taxonomy" id="1076179"/>
    <lineage>
        <taxon>unclassified sequences</taxon>
        <taxon>metagenomes</taxon>
        <taxon>ecological metagenomes</taxon>
    </lineage>
</organism>
<feature type="transmembrane region" description="Helical" evidence="1">
    <location>
        <begin position="650"/>
        <end position="671"/>
    </location>
</feature>
<name>A0A644ZAN2_9ZZZZ</name>
<evidence type="ECO:0000313" key="2">
    <source>
        <dbReference type="EMBL" id="MPM37737.1"/>
    </source>
</evidence>
<sequence>MKKILTIFVIVFSLITFNIAMKYFDRLVILNTQDLYGFRTNNVATNSEYSTPATTISINISYDKYEEYSRYFISLLEKYDLNAYQLNSNSNQYIIFAYSTDQSYISKLKSYHKINDLTNFDSYTSFSSNEETKLLKPLKDSTLEFYSLENNYNDNLFSFSNRIYLTSNSGDLTAKVNELAAEIQTSYPDAEIHIDSFIMDFTPKTELNSNEVSLLILVSILIVVLLNTSYIREIKKTALKYINGFSDLDIFNQYFTKNILRIVFMLVILYLIQITYNFGFHFALITELLINLGQYLGIMICLLFGISIITYVTISMVNSNLIIKGYSKLKPQLTYTYILRILTIIICFSFLSNGLSALKTYIRSWFNEKNYLEQIDDVYYLGSVNGAIHDFQKSDEYYDAQDQINEYLVENNDSFAFGDTSNLLGYNIQFYNVSLDFIKKLDVTGELEETYGYINILIPASYDETTITIIKKYIEEDLYFIPESTTIYFNYVEYSNSIINYTQTQSFINNMVDQAVLIYSVGGHGLSSKTFFTYHGDDAKGYINDLFKTYGYINPYNVTRLVDSYQFNKSFDVSLLVNQINYLFLASVIIVIMSVQSLYLYIICNIKRMAIRETEGWSFMEIMTDSIIKELIVVILSGIVLVAFGKANIIDAFTILAIIFILNVGFNYLYFKTRFNHIYRRELK</sequence>
<feature type="transmembrane region" description="Helical" evidence="1">
    <location>
        <begin position="262"/>
        <end position="283"/>
    </location>
</feature>
<feature type="transmembrane region" description="Helical" evidence="1">
    <location>
        <begin position="337"/>
        <end position="358"/>
    </location>
</feature>
<comment type="caution">
    <text evidence="2">The sequence shown here is derived from an EMBL/GenBank/DDBJ whole genome shotgun (WGS) entry which is preliminary data.</text>
</comment>
<reference evidence="2" key="1">
    <citation type="submission" date="2019-08" db="EMBL/GenBank/DDBJ databases">
        <authorList>
            <person name="Kucharzyk K."/>
            <person name="Murdoch R.W."/>
            <person name="Higgins S."/>
            <person name="Loffler F."/>
        </authorList>
    </citation>
    <scope>NUCLEOTIDE SEQUENCE</scope>
</reference>
<feature type="transmembrane region" description="Helical" evidence="1">
    <location>
        <begin position="582"/>
        <end position="606"/>
    </location>
</feature>
<evidence type="ECO:0000256" key="1">
    <source>
        <dbReference type="SAM" id="Phobius"/>
    </source>
</evidence>
<feature type="transmembrane region" description="Helical" evidence="1">
    <location>
        <begin position="295"/>
        <end position="317"/>
    </location>
</feature>
<proteinExistence type="predicted"/>
<protein>
    <submittedName>
        <fullName evidence="2">Uncharacterized protein</fullName>
    </submittedName>
</protein>
<dbReference type="AlphaFoldDB" id="A0A644ZAN2"/>
<keyword evidence="1" id="KW-1133">Transmembrane helix</keyword>